<dbReference type="InterPro" id="IPR006311">
    <property type="entry name" value="TAT_signal"/>
</dbReference>
<dbReference type="PROSITE" id="PS51318">
    <property type="entry name" value="TAT"/>
    <property type="match status" value="1"/>
</dbReference>
<organism evidence="3 4">
    <name type="scientific">Natronobacterium lacisalsi AJ5</name>
    <dbReference type="NCBI Taxonomy" id="358396"/>
    <lineage>
        <taxon>Archaea</taxon>
        <taxon>Methanobacteriati</taxon>
        <taxon>Methanobacteriota</taxon>
        <taxon>Stenosarchaea group</taxon>
        <taxon>Halobacteria</taxon>
        <taxon>Halobacteriales</taxon>
        <taxon>Natrialbaceae</taxon>
        <taxon>Natronobacterium</taxon>
    </lineage>
</organism>
<proteinExistence type="predicted"/>
<reference evidence="2 5" key="1">
    <citation type="journal article" date="2011" name="J. Bacteriol.">
        <title>Genome sequence of Halobiforma lacisalsi AJ5, an extremely halophilic archaeon which harbors a bop gene.</title>
        <authorList>
            <person name="Jiang X."/>
            <person name="Wang S."/>
            <person name="Cheng H."/>
            <person name="Huo Y."/>
            <person name="Zhang X."/>
            <person name="Zhu X."/>
            <person name="Han X."/>
            <person name="Ni P."/>
            <person name="Wu M."/>
        </authorList>
    </citation>
    <scope>NUCLEOTIDE SEQUENCE [LARGE SCALE GENOMIC DNA]</scope>
    <source>
        <strain evidence="2 5">AJ5</strain>
    </source>
</reference>
<dbReference type="RefSeq" id="WP_007139812.1">
    <property type="nucleotide sequence ID" value="NZ_AOLZ01000002.1"/>
</dbReference>
<feature type="region of interest" description="Disordered" evidence="1">
    <location>
        <begin position="332"/>
        <end position="352"/>
    </location>
</feature>
<evidence type="ECO:0000313" key="4">
    <source>
        <dbReference type="Proteomes" id="UP000011555"/>
    </source>
</evidence>
<dbReference type="Proteomes" id="UP000011555">
    <property type="component" value="Unassembled WGS sequence"/>
</dbReference>
<evidence type="ECO:0000313" key="2">
    <source>
        <dbReference type="EMBL" id="APW97421.1"/>
    </source>
</evidence>
<dbReference type="GeneID" id="30920735"/>
<dbReference type="EMBL" id="AOLZ01000002">
    <property type="protein sequence ID" value="EMA38283.1"/>
    <property type="molecule type" value="Genomic_DNA"/>
</dbReference>
<dbReference type="eggNOG" id="arCOG14278">
    <property type="taxonomic scope" value="Archaea"/>
</dbReference>
<dbReference type="Proteomes" id="UP000186547">
    <property type="component" value="Chromosome"/>
</dbReference>
<reference evidence="2" key="3">
    <citation type="submission" date="2017-01" db="EMBL/GenBank/DDBJ databases">
        <authorList>
            <person name="Mah S.A."/>
            <person name="Swanson W.J."/>
            <person name="Moy G.W."/>
            <person name="Vacquier V.D."/>
        </authorList>
    </citation>
    <scope>NUCLEOTIDE SEQUENCE</scope>
    <source>
        <strain evidence="2">AJ5</strain>
    </source>
</reference>
<feature type="compositionally biased region" description="Gly residues" evidence="1">
    <location>
        <begin position="333"/>
        <end position="344"/>
    </location>
</feature>
<accession>M0LYM5</accession>
<dbReference type="STRING" id="358396.CHINAEXTREME_06385"/>
<evidence type="ECO:0000256" key="1">
    <source>
        <dbReference type="SAM" id="MobiDB-lite"/>
    </source>
</evidence>
<reference evidence="3 4" key="2">
    <citation type="journal article" date="2014" name="PLoS Genet.">
        <title>Phylogenetically driven sequencing of extremely halophilic archaea reveals strategies for static and dynamic osmo-response.</title>
        <authorList>
            <person name="Becker E.A."/>
            <person name="Seitzer P.M."/>
            <person name="Tritt A."/>
            <person name="Larsen D."/>
            <person name="Krusor M."/>
            <person name="Yao A.I."/>
            <person name="Wu D."/>
            <person name="Madern D."/>
            <person name="Eisen J.A."/>
            <person name="Darling A.E."/>
            <person name="Facciotti M.T."/>
        </authorList>
    </citation>
    <scope>NUCLEOTIDE SEQUENCE [LARGE SCALE GENOMIC DNA]</scope>
    <source>
        <strain evidence="3 4">AJ5</strain>
    </source>
</reference>
<protein>
    <submittedName>
        <fullName evidence="3">Uncharacterized protein</fullName>
    </submittedName>
</protein>
<dbReference type="KEGG" id="hlc:CHINAEXTREME06385"/>
<keyword evidence="4" id="KW-1185">Reference proteome</keyword>
<evidence type="ECO:0000313" key="3">
    <source>
        <dbReference type="EMBL" id="EMA38283.1"/>
    </source>
</evidence>
<dbReference type="AlphaFoldDB" id="M0LYM5"/>
<dbReference type="EMBL" id="CP019285">
    <property type="protein sequence ID" value="APW97421.1"/>
    <property type="molecule type" value="Genomic_DNA"/>
</dbReference>
<evidence type="ECO:0000313" key="5">
    <source>
        <dbReference type="Proteomes" id="UP000186547"/>
    </source>
</evidence>
<gene>
    <name evidence="3" type="ORF">C445_00240</name>
    <name evidence="2" type="ORF">CHINAEXTREME_06385</name>
</gene>
<name>M0LYM5_NATLA</name>
<sequence>MDRRNFLIGAGSIGAATIGGAAVLSQGAVAEVGSHTLNASEINGESDDGTLDAIEIEATNVTFSYEGLENPATEATVELQIEYDGVTEAIDSATRSDVSGQSQSDIELGETLEGDVLDHSELEAADFEATDDGSQTEKDVTVKLEVIVTTSADNEVTGSTEDTLEVVMNNIDSEADSGGDVDGEVVTYEKIASNDDGWITLYADFGETTHFKIELDEEVYAGWPDNPDEYFQEVVVDYGANEDPGDDYRFGFHGPGGVDDTNVSEGYIKYNQGSADNPDRSTVDGENVTGFTAEESDDQHTYTFTVDWSALDELPSGLANPGTPDEVNLEAFGGDGGNGRGGSTGTVYYNVE</sequence>